<dbReference type="InterPro" id="IPR003958">
    <property type="entry name" value="CBFA_NFYB_domain"/>
</dbReference>
<evidence type="ECO:0000256" key="3">
    <source>
        <dbReference type="SAM" id="MobiDB-lite"/>
    </source>
</evidence>
<comment type="subcellular location">
    <subcellularLocation>
        <location evidence="1">Nucleus</location>
    </subcellularLocation>
</comment>
<accession>M1V7T1</accession>
<feature type="compositionally biased region" description="Low complexity" evidence="3">
    <location>
        <begin position="190"/>
        <end position="206"/>
    </location>
</feature>
<dbReference type="GO" id="GO:0001046">
    <property type="term" value="F:core promoter sequence-specific DNA binding"/>
    <property type="evidence" value="ECO:0007669"/>
    <property type="project" value="TreeGrafter"/>
</dbReference>
<dbReference type="KEGG" id="cme:CYME_CMT396C"/>
<dbReference type="eggNOG" id="KOG1659">
    <property type="taxonomic scope" value="Eukaryota"/>
</dbReference>
<evidence type="ECO:0000259" key="4">
    <source>
        <dbReference type="Pfam" id="PF00808"/>
    </source>
</evidence>
<dbReference type="InterPro" id="IPR050568">
    <property type="entry name" value="Transcr_DNA_Rep_Reg"/>
</dbReference>
<dbReference type="PANTHER" id="PTHR10252:SF5">
    <property type="entry name" value="DR1-ASSOCIATED COREPRESSOR"/>
    <property type="match status" value="1"/>
</dbReference>
<feature type="domain" description="Transcription factor CBF/NF-Y/archaeal histone" evidence="4">
    <location>
        <begin position="14"/>
        <end position="67"/>
    </location>
</feature>
<proteinExistence type="predicted"/>
<evidence type="ECO:0000256" key="1">
    <source>
        <dbReference type="ARBA" id="ARBA00004123"/>
    </source>
</evidence>
<feature type="compositionally biased region" description="Basic and acidic residues" evidence="3">
    <location>
        <begin position="97"/>
        <end position="109"/>
    </location>
</feature>
<keyword evidence="6" id="KW-1185">Reference proteome</keyword>
<dbReference type="Gene3D" id="1.10.20.10">
    <property type="entry name" value="Histone, subunit A"/>
    <property type="match status" value="1"/>
</dbReference>
<dbReference type="RefSeq" id="XP_005539381.1">
    <property type="nucleotide sequence ID" value="XM_005539324.1"/>
</dbReference>
<dbReference type="Proteomes" id="UP000007014">
    <property type="component" value="Chromosome 20"/>
</dbReference>
<reference evidence="5 6" key="2">
    <citation type="journal article" date="2007" name="BMC Biol.">
        <title>A 100%-complete sequence reveals unusually simple genomic features in the hot-spring red alga Cyanidioschyzon merolae.</title>
        <authorList>
            <person name="Nozaki H."/>
            <person name="Takano H."/>
            <person name="Misumi O."/>
            <person name="Terasawa K."/>
            <person name="Matsuzaki M."/>
            <person name="Maruyama S."/>
            <person name="Nishida K."/>
            <person name="Yagisawa F."/>
            <person name="Yoshida Y."/>
            <person name="Fujiwara T."/>
            <person name="Takio S."/>
            <person name="Tamura K."/>
            <person name="Chung S.J."/>
            <person name="Nakamura S."/>
            <person name="Kuroiwa H."/>
            <person name="Tanaka K."/>
            <person name="Sato N."/>
            <person name="Kuroiwa T."/>
        </authorList>
    </citation>
    <scope>NUCLEOTIDE SEQUENCE [LARGE SCALE GENOMIC DNA]</scope>
    <source>
        <strain evidence="5 6">10D</strain>
    </source>
</reference>
<dbReference type="GO" id="GO:0046982">
    <property type="term" value="F:protein heterodimerization activity"/>
    <property type="evidence" value="ECO:0007669"/>
    <property type="project" value="InterPro"/>
</dbReference>
<evidence type="ECO:0000313" key="6">
    <source>
        <dbReference type="Proteomes" id="UP000007014"/>
    </source>
</evidence>
<dbReference type="CDD" id="cd22906">
    <property type="entry name" value="HFD_DRAP1"/>
    <property type="match status" value="1"/>
</dbReference>
<dbReference type="GeneID" id="16998162"/>
<dbReference type="OrthoDB" id="653904at2759"/>
<dbReference type="EMBL" id="AP006502">
    <property type="protein sequence ID" value="BAM83345.1"/>
    <property type="molecule type" value="Genomic_DNA"/>
</dbReference>
<organism evidence="5 6">
    <name type="scientific">Cyanidioschyzon merolae (strain NIES-3377 / 10D)</name>
    <name type="common">Unicellular red alga</name>
    <dbReference type="NCBI Taxonomy" id="280699"/>
    <lineage>
        <taxon>Eukaryota</taxon>
        <taxon>Rhodophyta</taxon>
        <taxon>Bangiophyceae</taxon>
        <taxon>Cyanidiales</taxon>
        <taxon>Cyanidiaceae</taxon>
        <taxon>Cyanidioschyzon</taxon>
    </lineage>
</organism>
<dbReference type="STRING" id="280699.M1V7T1"/>
<dbReference type="GO" id="GO:0005634">
    <property type="term" value="C:nucleus"/>
    <property type="evidence" value="ECO:0007669"/>
    <property type="project" value="UniProtKB-SubCell"/>
</dbReference>
<evidence type="ECO:0000256" key="2">
    <source>
        <dbReference type="ARBA" id="ARBA00023242"/>
    </source>
</evidence>
<dbReference type="Pfam" id="PF00808">
    <property type="entry name" value="CBFD_NFYB_HMF"/>
    <property type="match status" value="1"/>
</dbReference>
<dbReference type="SUPFAM" id="SSF47113">
    <property type="entry name" value="Histone-fold"/>
    <property type="match status" value="1"/>
</dbReference>
<keyword evidence="2" id="KW-0539">Nucleus</keyword>
<feature type="compositionally biased region" description="Basic residues" evidence="3">
    <location>
        <begin position="110"/>
        <end position="124"/>
    </location>
</feature>
<sequence length="221" mass="23559">MPGAVGTHGSRFTAGRVKRLLQTNDEVGHMAASVPVLVGHATEHFLRDLSLQALAYAKESGATTITSSLLRYTVEKEPRFQFLRPLFAKVPPLTEKELQEMSRNRDSRSRVKHSERRPRAKRKTTAGTGTGKRGGAAPRRTKPAGATTADASHETGEDTPETGSALATEAPAPEVALQVAAEEESRMPLASSSSGAGATTADASAKAGAWHILEEDYDVEE</sequence>
<gene>
    <name evidence="5" type="ORF">CYME_CMT396C</name>
</gene>
<dbReference type="PANTHER" id="PTHR10252">
    <property type="entry name" value="HISTONE-LIKE TRANSCRIPTION FACTOR CCAAT-RELATED"/>
    <property type="match status" value="1"/>
</dbReference>
<dbReference type="AlphaFoldDB" id="M1V7T1"/>
<protein>
    <submittedName>
        <fullName evidence="5">Similar to class 2 transcription repressor NC2 alpha subunit</fullName>
    </submittedName>
</protein>
<name>M1V7T1_CYAM1</name>
<dbReference type="InterPro" id="IPR009072">
    <property type="entry name" value="Histone-fold"/>
</dbReference>
<evidence type="ECO:0000313" key="5">
    <source>
        <dbReference type="EMBL" id="BAM83345.1"/>
    </source>
</evidence>
<dbReference type="GO" id="GO:0016251">
    <property type="term" value="F:RNA polymerase II general transcription initiation factor activity"/>
    <property type="evidence" value="ECO:0007669"/>
    <property type="project" value="TreeGrafter"/>
</dbReference>
<feature type="region of interest" description="Disordered" evidence="3">
    <location>
        <begin position="97"/>
        <end position="206"/>
    </location>
</feature>
<reference evidence="5 6" key="1">
    <citation type="journal article" date="2004" name="Nature">
        <title>Genome sequence of the ultrasmall unicellular red alga Cyanidioschyzon merolae 10D.</title>
        <authorList>
            <person name="Matsuzaki M."/>
            <person name="Misumi O."/>
            <person name="Shin-i T."/>
            <person name="Maruyama S."/>
            <person name="Takahara M."/>
            <person name="Miyagishima S."/>
            <person name="Mori T."/>
            <person name="Nishida K."/>
            <person name="Yagisawa F."/>
            <person name="Nishida K."/>
            <person name="Yoshida Y."/>
            <person name="Nishimura Y."/>
            <person name="Nakao S."/>
            <person name="Kobayashi T."/>
            <person name="Momoyama Y."/>
            <person name="Higashiyama T."/>
            <person name="Minoda A."/>
            <person name="Sano M."/>
            <person name="Nomoto H."/>
            <person name="Oishi K."/>
            <person name="Hayashi H."/>
            <person name="Ohta F."/>
            <person name="Nishizaka S."/>
            <person name="Haga S."/>
            <person name="Miura S."/>
            <person name="Morishita T."/>
            <person name="Kabeya Y."/>
            <person name="Terasawa K."/>
            <person name="Suzuki Y."/>
            <person name="Ishii Y."/>
            <person name="Asakawa S."/>
            <person name="Takano H."/>
            <person name="Ohta N."/>
            <person name="Kuroiwa H."/>
            <person name="Tanaka K."/>
            <person name="Shimizu N."/>
            <person name="Sugano S."/>
            <person name="Sato N."/>
            <person name="Nozaki H."/>
            <person name="Ogasawara N."/>
            <person name="Kohara Y."/>
            <person name="Kuroiwa T."/>
        </authorList>
    </citation>
    <scope>NUCLEOTIDE SEQUENCE [LARGE SCALE GENOMIC DNA]</scope>
    <source>
        <strain evidence="5 6">10D</strain>
    </source>
</reference>